<dbReference type="Proteomes" id="UP000516384">
    <property type="component" value="Chromosome"/>
</dbReference>
<gene>
    <name evidence="1" type="ORF">IAQ67_16060</name>
</gene>
<evidence type="ECO:0000313" key="1">
    <source>
        <dbReference type="EMBL" id="QNR65408.1"/>
    </source>
</evidence>
<dbReference type="AlphaFoldDB" id="A0A7H0Y2V0"/>
<name>A0A7H0Y2V0_9BACL</name>
<accession>A0A7H0Y2V0</accession>
<organism evidence="1 2">
    <name type="scientific">Paenibacillus peoriae</name>
    <dbReference type="NCBI Taxonomy" id="59893"/>
    <lineage>
        <taxon>Bacteria</taxon>
        <taxon>Bacillati</taxon>
        <taxon>Bacillota</taxon>
        <taxon>Bacilli</taxon>
        <taxon>Bacillales</taxon>
        <taxon>Paenibacillaceae</taxon>
        <taxon>Paenibacillus</taxon>
    </lineage>
</organism>
<evidence type="ECO:0000313" key="2">
    <source>
        <dbReference type="Proteomes" id="UP000516384"/>
    </source>
</evidence>
<protein>
    <submittedName>
        <fullName evidence="1">Uncharacterized protein</fullName>
    </submittedName>
</protein>
<reference evidence="1 2" key="1">
    <citation type="submission" date="2020-09" db="EMBL/GenBank/DDBJ databases">
        <title>Characterization of Paenibacillus peoriae strain ZF390 with broad-spectrum antimicrobial activity as a potential biocontrol agent.</title>
        <authorList>
            <person name="Li L."/>
            <person name="Zhao Y."/>
            <person name="Li B."/>
            <person name="Xie X."/>
        </authorList>
    </citation>
    <scope>NUCLEOTIDE SEQUENCE [LARGE SCALE GENOMIC DNA]</scope>
    <source>
        <strain evidence="1 2">ZF390</strain>
    </source>
</reference>
<sequence>MTLNEQIAFFYYDKLYSTRQVAKELNISTSAVAKVLNEQYTGCRNRSAACNLRTTNDYRTKLSTSQLGDSNNQRKLSSEEVIEIREQYEEMIKSNTKLQSQIILAKSFGVKRPTISDIVLKRTWKHI</sequence>
<proteinExistence type="predicted"/>
<dbReference type="RefSeq" id="WP_190297308.1">
    <property type="nucleotide sequence ID" value="NZ_CP061172.1"/>
</dbReference>
<dbReference type="EMBL" id="CP061172">
    <property type="protein sequence ID" value="QNR65408.1"/>
    <property type="molecule type" value="Genomic_DNA"/>
</dbReference>